<keyword evidence="5" id="KW-1185">Reference proteome</keyword>
<dbReference type="Pfam" id="PF00497">
    <property type="entry name" value="SBP_bac_3"/>
    <property type="match status" value="1"/>
</dbReference>
<dbReference type="InterPro" id="IPR001638">
    <property type="entry name" value="Solute-binding_3/MltF_N"/>
</dbReference>
<accession>E8LUJ6</accession>
<dbReference type="OrthoDB" id="5562041at2"/>
<dbReference type="Proteomes" id="UP000004371">
    <property type="component" value="Unassembled WGS sequence"/>
</dbReference>
<name>E8LUJ6_9VIBR</name>
<organism evidence="4 5">
    <name type="scientific">Vibrio brasiliensis LMG 20546</name>
    <dbReference type="NCBI Taxonomy" id="945543"/>
    <lineage>
        <taxon>Bacteria</taxon>
        <taxon>Pseudomonadati</taxon>
        <taxon>Pseudomonadota</taxon>
        <taxon>Gammaproteobacteria</taxon>
        <taxon>Vibrionales</taxon>
        <taxon>Vibrionaceae</taxon>
        <taxon>Vibrio</taxon>
        <taxon>Vibrio oreintalis group</taxon>
    </lineage>
</organism>
<dbReference type="STRING" id="945543.VIBR0546_19644"/>
<dbReference type="eggNOG" id="COG0834">
    <property type="taxonomic scope" value="Bacteria"/>
</dbReference>
<comment type="similarity">
    <text evidence="1">Belongs to the bacterial solute-binding protein 3 family.</text>
</comment>
<protein>
    <submittedName>
        <fullName evidence="4">Putative amino acid ABC transporter, periplasmic amino acid-binding protein</fullName>
    </submittedName>
</protein>
<dbReference type="PANTHER" id="PTHR35936">
    <property type="entry name" value="MEMBRANE-BOUND LYTIC MUREIN TRANSGLYCOSYLASE F"/>
    <property type="match status" value="1"/>
</dbReference>
<evidence type="ECO:0000259" key="3">
    <source>
        <dbReference type="SMART" id="SM00062"/>
    </source>
</evidence>
<reference evidence="4 5" key="1">
    <citation type="journal article" date="2012" name="Int. J. Syst. Evol. Microbiol.">
        <title>Vibrio caribbeanicus sp. nov., isolated from the marine sponge Scleritoderma cyanea.</title>
        <authorList>
            <person name="Hoffmann M."/>
            <person name="Monday S.R."/>
            <person name="Allard M.W."/>
            <person name="Strain E.A."/>
            <person name="Whittaker P."/>
            <person name="Naum M."/>
            <person name="McCarthy P.J."/>
            <person name="Lopez J.V."/>
            <person name="Fischer M."/>
            <person name="Brown E.W."/>
        </authorList>
    </citation>
    <scope>NUCLEOTIDE SEQUENCE [LARGE SCALE GENOMIC DNA]</scope>
    <source>
        <strain evidence="4 5">LMG 20546</strain>
    </source>
</reference>
<proteinExistence type="inferred from homology"/>
<evidence type="ECO:0000313" key="4">
    <source>
        <dbReference type="EMBL" id="EGA65660.1"/>
    </source>
</evidence>
<dbReference type="AlphaFoldDB" id="E8LUJ6"/>
<dbReference type="SMART" id="SM00062">
    <property type="entry name" value="PBPb"/>
    <property type="match status" value="1"/>
</dbReference>
<evidence type="ECO:0000256" key="1">
    <source>
        <dbReference type="ARBA" id="ARBA00010333"/>
    </source>
</evidence>
<dbReference type="SUPFAM" id="SSF53850">
    <property type="entry name" value="Periplasmic binding protein-like II"/>
    <property type="match status" value="1"/>
</dbReference>
<sequence length="215" mass="24725">MESPYGQGIAHDIVVEALTTSGYQVQFSQKPWARILKETNQGKNDIIIAIWKTEEREKMFMYTEPYMYSQMAVVSPKESNFNFQALDSFKEKRVALINGYAYAGNLLEYEEMEKVISIDLPNSIRLILTDRADALVTDEVVGEWTIKEMGVDRQLLHFSDVYLDSTPLYAAVRRSHPQAEQIVAALNAYFKTHAVDMLERLKKKYGLSNQQQEPE</sequence>
<keyword evidence="2" id="KW-0732">Signal</keyword>
<dbReference type="Gene3D" id="3.40.190.10">
    <property type="entry name" value="Periplasmic binding protein-like II"/>
    <property type="match status" value="2"/>
</dbReference>
<gene>
    <name evidence="4" type="ORF">VIBR0546_19644</name>
</gene>
<feature type="domain" description="Solute-binding protein family 3/N-terminal" evidence="3">
    <location>
        <begin position="4"/>
        <end position="209"/>
    </location>
</feature>
<dbReference type="PANTHER" id="PTHR35936:SF25">
    <property type="entry name" value="ABC TRANSPORTER SUBSTRATE-BINDING PROTEIN"/>
    <property type="match status" value="1"/>
</dbReference>
<comment type="caution">
    <text evidence="4">The sequence shown here is derived from an EMBL/GenBank/DDBJ whole genome shotgun (WGS) entry which is preliminary data.</text>
</comment>
<evidence type="ECO:0000313" key="5">
    <source>
        <dbReference type="Proteomes" id="UP000004371"/>
    </source>
</evidence>
<evidence type="ECO:0000256" key="2">
    <source>
        <dbReference type="ARBA" id="ARBA00022729"/>
    </source>
</evidence>
<dbReference type="EMBL" id="AEVS01000064">
    <property type="protein sequence ID" value="EGA65660.1"/>
    <property type="molecule type" value="Genomic_DNA"/>
</dbReference>